<dbReference type="AlphaFoldDB" id="A0A6M0SLS8"/>
<accession>A0A6M0SLS8</accession>
<proteinExistence type="predicted"/>
<name>A0A6M0SLS8_9CYAN</name>
<dbReference type="EMBL" id="QZCE01000002">
    <property type="protein sequence ID" value="NEZ68232.1"/>
    <property type="molecule type" value="Genomic_DNA"/>
</dbReference>
<sequence>MCSIMRTIRVPIIQAQEAYSFYRAFILEYSRNKAEIYERYGFSLQGSVGSKDWEVFAAILLNDRARRGDGADLENYEVKSATTGSSFEYQYHRNHGLDKLTDDKNVDHIFVSRSKDYMDVEVWVVERTDMTSTFDKWLPELLQNYETAGRQRFRRSVTYGFVRSQGNLLLEIRTGELTYSLETT</sequence>
<reference evidence="1 2" key="1">
    <citation type="journal article" date="2020" name="Microb. Ecol.">
        <title>Ecogenomics of the Marine Benthic Filamentous Cyanobacterium Adonisia.</title>
        <authorList>
            <person name="Walter J.M."/>
            <person name="Coutinho F.H."/>
            <person name="Leomil L."/>
            <person name="Hargreaves P.I."/>
            <person name="Campeao M.E."/>
            <person name="Vieira V.V."/>
            <person name="Silva B.S."/>
            <person name="Fistarol G.O."/>
            <person name="Salomon P.S."/>
            <person name="Sawabe T."/>
            <person name="Mino S."/>
            <person name="Hosokawa M."/>
            <person name="Miyashita H."/>
            <person name="Maruyama F."/>
            <person name="van Verk M.C."/>
            <person name="Dutilh B.E."/>
            <person name="Thompson C.C."/>
            <person name="Thompson F.L."/>
        </authorList>
    </citation>
    <scope>NUCLEOTIDE SEQUENCE [LARGE SCALE GENOMIC DNA]</scope>
    <source>
        <strain evidence="1 2">CCMR0082</strain>
    </source>
</reference>
<comment type="caution">
    <text evidence="1">The sequence shown here is derived from an EMBL/GenBank/DDBJ whole genome shotgun (WGS) entry which is preliminary data.</text>
</comment>
<evidence type="ECO:0000313" key="2">
    <source>
        <dbReference type="Proteomes" id="UP000473574"/>
    </source>
</evidence>
<gene>
    <name evidence="1" type="ORF">D0962_36825</name>
</gene>
<organism evidence="1 2">
    <name type="scientific">Adonisia turfae CCMR0082</name>
    <dbReference type="NCBI Taxonomy" id="2304604"/>
    <lineage>
        <taxon>Bacteria</taxon>
        <taxon>Bacillati</taxon>
        <taxon>Cyanobacteriota</taxon>
        <taxon>Adonisia</taxon>
        <taxon>Adonisia turfae</taxon>
    </lineage>
</organism>
<dbReference type="Proteomes" id="UP000473574">
    <property type="component" value="Unassembled WGS sequence"/>
</dbReference>
<protein>
    <submittedName>
        <fullName evidence="1">Uncharacterized protein</fullName>
    </submittedName>
</protein>
<evidence type="ECO:0000313" key="1">
    <source>
        <dbReference type="EMBL" id="NEZ68232.1"/>
    </source>
</evidence>